<protein>
    <submittedName>
        <fullName evidence="2">Uncharacterized protein</fullName>
    </submittedName>
</protein>
<dbReference type="EMBL" id="BGZK01001141">
    <property type="protein sequence ID" value="GBP72306.1"/>
    <property type="molecule type" value="Genomic_DNA"/>
</dbReference>
<accession>A0A4C1Y8N4</accession>
<dbReference type="Proteomes" id="UP000299102">
    <property type="component" value="Unassembled WGS sequence"/>
</dbReference>
<gene>
    <name evidence="2" type="ORF">EVAR_90402_1</name>
</gene>
<proteinExistence type="predicted"/>
<feature type="region of interest" description="Disordered" evidence="1">
    <location>
        <begin position="53"/>
        <end position="77"/>
    </location>
</feature>
<evidence type="ECO:0000256" key="1">
    <source>
        <dbReference type="SAM" id="MobiDB-lite"/>
    </source>
</evidence>
<organism evidence="2 3">
    <name type="scientific">Eumeta variegata</name>
    <name type="common">Bagworm moth</name>
    <name type="synonym">Eumeta japonica</name>
    <dbReference type="NCBI Taxonomy" id="151549"/>
    <lineage>
        <taxon>Eukaryota</taxon>
        <taxon>Metazoa</taxon>
        <taxon>Ecdysozoa</taxon>
        <taxon>Arthropoda</taxon>
        <taxon>Hexapoda</taxon>
        <taxon>Insecta</taxon>
        <taxon>Pterygota</taxon>
        <taxon>Neoptera</taxon>
        <taxon>Endopterygota</taxon>
        <taxon>Lepidoptera</taxon>
        <taxon>Glossata</taxon>
        <taxon>Ditrysia</taxon>
        <taxon>Tineoidea</taxon>
        <taxon>Psychidae</taxon>
        <taxon>Oiketicinae</taxon>
        <taxon>Eumeta</taxon>
    </lineage>
</organism>
<dbReference type="AlphaFoldDB" id="A0A4C1Y8N4"/>
<evidence type="ECO:0000313" key="2">
    <source>
        <dbReference type="EMBL" id="GBP72306.1"/>
    </source>
</evidence>
<reference evidence="2 3" key="1">
    <citation type="journal article" date="2019" name="Commun. Biol.">
        <title>The bagworm genome reveals a unique fibroin gene that provides high tensile strength.</title>
        <authorList>
            <person name="Kono N."/>
            <person name="Nakamura H."/>
            <person name="Ohtoshi R."/>
            <person name="Tomita M."/>
            <person name="Numata K."/>
            <person name="Arakawa K."/>
        </authorList>
    </citation>
    <scope>NUCLEOTIDE SEQUENCE [LARGE SCALE GENOMIC DNA]</scope>
</reference>
<sequence length="88" mass="10101">MYKYNARNSAAVKLVTKASQWREKGTRGRRRLGPGRIESAYYIIRSTIEVEAGQPSESRWSPPPMDPNPRGFTNELGTVWRRHGNVKK</sequence>
<keyword evidence="3" id="KW-1185">Reference proteome</keyword>
<name>A0A4C1Y8N4_EUMVA</name>
<comment type="caution">
    <text evidence="2">The sequence shown here is derived from an EMBL/GenBank/DDBJ whole genome shotgun (WGS) entry which is preliminary data.</text>
</comment>
<evidence type="ECO:0000313" key="3">
    <source>
        <dbReference type="Proteomes" id="UP000299102"/>
    </source>
</evidence>